<dbReference type="AlphaFoldDB" id="A0A7V1CZ72"/>
<gene>
    <name evidence="4" type="ORF">ENH88_10950</name>
</gene>
<dbReference type="EMBL" id="DRGM01000117">
    <property type="protein sequence ID" value="HEA16939.1"/>
    <property type="molecule type" value="Genomic_DNA"/>
</dbReference>
<dbReference type="CDD" id="cd08271">
    <property type="entry name" value="MDR5"/>
    <property type="match status" value="1"/>
</dbReference>
<dbReference type="Pfam" id="PF08240">
    <property type="entry name" value="ADH_N"/>
    <property type="match status" value="1"/>
</dbReference>
<reference evidence="4" key="1">
    <citation type="journal article" date="2020" name="mSystems">
        <title>Genome- and Community-Level Interaction Insights into Carbon Utilization and Element Cycling Functions of Hydrothermarchaeota in Hydrothermal Sediment.</title>
        <authorList>
            <person name="Zhou Z."/>
            <person name="Liu Y."/>
            <person name="Xu W."/>
            <person name="Pan J."/>
            <person name="Luo Z.H."/>
            <person name="Li M."/>
        </authorList>
    </citation>
    <scope>NUCLEOTIDE SEQUENCE [LARGE SCALE GENOMIC DNA]</scope>
    <source>
        <strain evidence="4">HyVt-346</strain>
    </source>
</reference>
<keyword evidence="2" id="KW-0560">Oxidoreductase</keyword>
<name>A0A7V1CZ72_9GAMM</name>
<organism evidence="4">
    <name type="scientific">Pseudoalteromonas prydzensis</name>
    <dbReference type="NCBI Taxonomy" id="182141"/>
    <lineage>
        <taxon>Bacteria</taxon>
        <taxon>Pseudomonadati</taxon>
        <taxon>Pseudomonadota</taxon>
        <taxon>Gammaproteobacteria</taxon>
        <taxon>Alteromonadales</taxon>
        <taxon>Pseudoalteromonadaceae</taxon>
        <taxon>Pseudoalteromonas</taxon>
    </lineage>
</organism>
<evidence type="ECO:0000256" key="2">
    <source>
        <dbReference type="ARBA" id="ARBA00023002"/>
    </source>
</evidence>
<dbReference type="InterPro" id="IPR036291">
    <property type="entry name" value="NAD(P)-bd_dom_sf"/>
</dbReference>
<dbReference type="PANTHER" id="PTHR48106">
    <property type="entry name" value="QUINONE OXIDOREDUCTASE PIG3-RELATED"/>
    <property type="match status" value="1"/>
</dbReference>
<accession>A0A7V1CZ72</accession>
<proteinExistence type="predicted"/>
<evidence type="ECO:0000313" key="4">
    <source>
        <dbReference type="EMBL" id="HEA16939.1"/>
    </source>
</evidence>
<dbReference type="InterPro" id="IPR011032">
    <property type="entry name" value="GroES-like_sf"/>
</dbReference>
<dbReference type="Pfam" id="PF00107">
    <property type="entry name" value="ADH_zinc_N"/>
    <property type="match status" value="1"/>
</dbReference>
<dbReference type="GO" id="GO:0070402">
    <property type="term" value="F:NADPH binding"/>
    <property type="evidence" value="ECO:0007669"/>
    <property type="project" value="TreeGrafter"/>
</dbReference>
<dbReference type="GO" id="GO:0035925">
    <property type="term" value="F:mRNA 3'-UTR AU-rich region binding"/>
    <property type="evidence" value="ECO:0007669"/>
    <property type="project" value="TreeGrafter"/>
</dbReference>
<dbReference type="GO" id="GO:0003960">
    <property type="term" value="F:quinone reductase (NADPH) activity"/>
    <property type="evidence" value="ECO:0007669"/>
    <property type="project" value="TreeGrafter"/>
</dbReference>
<comment type="caution">
    <text evidence="4">The sequence shown here is derived from an EMBL/GenBank/DDBJ whole genome shotgun (WGS) entry which is preliminary data.</text>
</comment>
<evidence type="ECO:0000256" key="1">
    <source>
        <dbReference type="ARBA" id="ARBA00022857"/>
    </source>
</evidence>
<dbReference type="GO" id="GO:0005829">
    <property type="term" value="C:cytosol"/>
    <property type="evidence" value="ECO:0007669"/>
    <property type="project" value="TreeGrafter"/>
</dbReference>
<dbReference type="SUPFAM" id="SSF51735">
    <property type="entry name" value="NAD(P)-binding Rossmann-fold domains"/>
    <property type="match status" value="1"/>
</dbReference>
<dbReference type="Gene3D" id="3.90.180.10">
    <property type="entry name" value="Medium-chain alcohol dehydrogenases, catalytic domain"/>
    <property type="match status" value="1"/>
</dbReference>
<dbReference type="Gene3D" id="3.40.50.720">
    <property type="entry name" value="NAD(P)-binding Rossmann-like Domain"/>
    <property type="match status" value="1"/>
</dbReference>
<dbReference type="SUPFAM" id="SSF50129">
    <property type="entry name" value="GroES-like"/>
    <property type="match status" value="1"/>
</dbReference>
<dbReference type="RefSeq" id="WP_304182268.1">
    <property type="nucleotide sequence ID" value="NZ_DRGM01000117.1"/>
</dbReference>
<evidence type="ECO:0000259" key="3">
    <source>
        <dbReference type="SMART" id="SM00829"/>
    </source>
</evidence>
<dbReference type="PANTHER" id="PTHR48106:SF7">
    <property type="entry name" value="DEHYDROGENASE, ZINC-CONTAINING, PUTATIVE (AFU_ORTHOLOGUE AFUA_5G10220)-RELATED"/>
    <property type="match status" value="1"/>
</dbReference>
<dbReference type="SMART" id="SM00829">
    <property type="entry name" value="PKS_ER"/>
    <property type="match status" value="1"/>
</dbReference>
<dbReference type="InterPro" id="IPR013149">
    <property type="entry name" value="ADH-like_C"/>
</dbReference>
<feature type="domain" description="Enoyl reductase (ER)" evidence="3">
    <location>
        <begin position="21"/>
        <end position="336"/>
    </location>
</feature>
<dbReference type="InterPro" id="IPR020843">
    <property type="entry name" value="ER"/>
</dbReference>
<sequence length="341" mass="36664">MPHTDLLSTIPATMRAIALLEPNEQIHLSELELPVPDVVDNELLIKVEYVALNPVDACFAKHGFCKWQYPHILGLDAVGVVVKAVKGVFPGVGARVMWHGNIGEQGVLSQYAKVPNFAVSQIPDSVTLQQAATLPCAGMSALVALDKLQLTEGDSLLIEAGAGAVGQFAIQFAKQRGATVFTTASKRNHKLVKQLGADMVFDYSDKKLSDKIRKELGPQGFDAVLDSIGGETTVRNVELMRFCGRIACLNPLPKFEQELMFRRAPNIGIVSLGGAWLANSLCAQQKMSFMGNLLLDNLASGSIKIPQISEVEFNASSISQALNKQIAGGFTGKQVVKVSHA</sequence>
<protein>
    <submittedName>
        <fullName evidence="4">Oxidoreductase</fullName>
    </submittedName>
</protein>
<keyword evidence="1" id="KW-0521">NADP</keyword>
<dbReference type="InterPro" id="IPR013154">
    <property type="entry name" value="ADH-like_N"/>
</dbReference>
<dbReference type="Proteomes" id="UP000886188">
    <property type="component" value="Unassembled WGS sequence"/>
</dbReference>